<gene>
    <name evidence="3" type="ORF">ABLG96_05185</name>
</gene>
<dbReference type="RefSeq" id="WP_353651385.1">
    <property type="nucleotide sequence ID" value="NZ_CP159218.1"/>
</dbReference>
<dbReference type="Pfam" id="PF00899">
    <property type="entry name" value="ThiF"/>
    <property type="match status" value="1"/>
</dbReference>
<feature type="domain" description="THIF-type NAD/FAD binding fold" evidence="1">
    <location>
        <begin position="120"/>
        <end position="260"/>
    </location>
</feature>
<protein>
    <submittedName>
        <fullName evidence="3">DUF6791 domain-containing protein</fullName>
    </submittedName>
</protein>
<dbReference type="InterPro" id="IPR000594">
    <property type="entry name" value="ThiF_NAD_FAD-bd"/>
</dbReference>
<reference evidence="3" key="1">
    <citation type="submission" date="2024-05" db="EMBL/GenBank/DDBJ databases">
        <authorList>
            <person name="Cai S.Y."/>
            <person name="Jin L.M."/>
            <person name="Li H.R."/>
        </authorList>
    </citation>
    <scope>NUCLEOTIDE SEQUENCE</scope>
    <source>
        <strain evidence="3">A5-74</strain>
    </source>
</reference>
<dbReference type="Pfam" id="PF20590">
    <property type="entry name" value="DUF6791"/>
    <property type="match status" value="1"/>
</dbReference>
<dbReference type="CDD" id="cd01483">
    <property type="entry name" value="E1_enzyme_family"/>
    <property type="match status" value="1"/>
</dbReference>
<evidence type="ECO:0000313" key="3">
    <source>
        <dbReference type="EMBL" id="XCG65781.1"/>
    </source>
</evidence>
<dbReference type="Gene3D" id="3.40.50.720">
    <property type="entry name" value="NAD(P)-binding Rossmann-like Domain"/>
    <property type="match status" value="1"/>
</dbReference>
<name>A0AAU8DTV9_9ACTN</name>
<dbReference type="EMBL" id="CP159218">
    <property type="protein sequence ID" value="XCG65781.1"/>
    <property type="molecule type" value="Genomic_DNA"/>
</dbReference>
<dbReference type="InterPro" id="IPR035985">
    <property type="entry name" value="Ubiquitin-activating_enz"/>
</dbReference>
<evidence type="ECO:0000259" key="1">
    <source>
        <dbReference type="Pfam" id="PF00899"/>
    </source>
</evidence>
<feature type="domain" description="DUF6791" evidence="2">
    <location>
        <begin position="5"/>
        <end position="116"/>
    </location>
</feature>
<proteinExistence type="predicted"/>
<sequence length="346" mass="37840">MQHDGQLVLPINDSTGTVTDAIGDHTIWFAGQEPRDERGMSLGTPQPRDVGDGLTVDFMLSFKPASGTYPGLYEKVRHYAHILRDAARHVDSAATATPGAAFQIVEDELPLVYRDTNTTRAGLTTLNNLFRSHTVGIVGLGGTGSYILDQVAKTWVDRIILIDGDEFENHNAFRAPGAAALATLQAQRNKAEYFAEEYSRMHTGIKAYPEPLTMDNLHLLEGATFVFLAAADASERPSIMAWLRDHRIPFIDVGMGISQGDAGLTGLVKLTMHLPDSTIKLPTKAAVAPGEDDYSTNIQVADLNALNALLAVIQWKRWLGFYATHTSATEVVYKLFLNEMRNGDAE</sequence>
<dbReference type="SUPFAM" id="SSF69572">
    <property type="entry name" value="Activating enzymes of the ubiquitin-like proteins"/>
    <property type="match status" value="1"/>
</dbReference>
<dbReference type="InterPro" id="IPR046741">
    <property type="entry name" value="DUF6791"/>
</dbReference>
<dbReference type="AlphaFoldDB" id="A0AAU8DTV9"/>
<evidence type="ECO:0000259" key="2">
    <source>
        <dbReference type="Pfam" id="PF20590"/>
    </source>
</evidence>
<organism evidence="3">
    <name type="scientific">Nakamurella sp. A5-74</name>
    <dbReference type="NCBI Taxonomy" id="3158264"/>
    <lineage>
        <taxon>Bacteria</taxon>
        <taxon>Bacillati</taxon>
        <taxon>Actinomycetota</taxon>
        <taxon>Actinomycetes</taxon>
        <taxon>Nakamurellales</taxon>
        <taxon>Nakamurellaceae</taxon>
        <taxon>Nakamurella</taxon>
    </lineage>
</organism>
<accession>A0AAU8DTV9</accession>
<dbReference type="GO" id="GO:0008641">
    <property type="term" value="F:ubiquitin-like modifier activating enzyme activity"/>
    <property type="evidence" value="ECO:0007669"/>
    <property type="project" value="InterPro"/>
</dbReference>